<protein>
    <recommendedName>
        <fullName evidence="5">MarR family transcriptional regulator</fullName>
    </recommendedName>
</protein>
<evidence type="ECO:0000256" key="1">
    <source>
        <dbReference type="SAM" id="Coils"/>
    </source>
</evidence>
<keyword evidence="1" id="KW-0175">Coiled coil</keyword>
<evidence type="ECO:0000256" key="2">
    <source>
        <dbReference type="SAM" id="MobiDB-lite"/>
    </source>
</evidence>
<keyword evidence="4" id="KW-1185">Reference proteome</keyword>
<evidence type="ECO:0000313" key="3">
    <source>
        <dbReference type="EMBL" id="MFB9625478.1"/>
    </source>
</evidence>
<dbReference type="EMBL" id="JBHMBW010000017">
    <property type="protein sequence ID" value="MFB9625478.1"/>
    <property type="molecule type" value="Genomic_DNA"/>
</dbReference>
<dbReference type="RefSeq" id="WP_344994569.1">
    <property type="nucleotide sequence ID" value="NZ_BAAAXV010000008.1"/>
</dbReference>
<dbReference type="Proteomes" id="UP001589532">
    <property type="component" value="Unassembled WGS sequence"/>
</dbReference>
<gene>
    <name evidence="3" type="ORF">ACFFSA_20520</name>
</gene>
<name>A0ABV5S321_9ACTN</name>
<evidence type="ECO:0008006" key="5">
    <source>
        <dbReference type="Google" id="ProtNLM"/>
    </source>
</evidence>
<feature type="compositionally biased region" description="Low complexity" evidence="2">
    <location>
        <begin position="195"/>
        <end position="207"/>
    </location>
</feature>
<organism evidence="3 4">
    <name type="scientific">Nonomuraea helvata</name>
    <dbReference type="NCBI Taxonomy" id="37484"/>
    <lineage>
        <taxon>Bacteria</taxon>
        <taxon>Bacillati</taxon>
        <taxon>Actinomycetota</taxon>
        <taxon>Actinomycetes</taxon>
        <taxon>Streptosporangiales</taxon>
        <taxon>Streptosporangiaceae</taxon>
        <taxon>Nonomuraea</taxon>
    </lineage>
</organism>
<evidence type="ECO:0000313" key="4">
    <source>
        <dbReference type="Proteomes" id="UP001589532"/>
    </source>
</evidence>
<accession>A0ABV5S321</accession>
<comment type="caution">
    <text evidence="3">The sequence shown here is derived from an EMBL/GenBank/DDBJ whole genome shotgun (WGS) entry which is preliminary data.</text>
</comment>
<feature type="region of interest" description="Disordered" evidence="2">
    <location>
        <begin position="177"/>
        <end position="207"/>
    </location>
</feature>
<sequence length="207" mass="21899">MSADGEAVVTVGSLLEELARREAVARQRIAEIREQIAALESRLEDEHDRLSRLVITRETVEEILGEAAELVGEPMETAEIAGGGIDTAGAVPARPPVLGVVTVPPWRPGMKAAVLPRAYRDAVEIMVDAGRAMRAGQIAVAMGLPDVAAKREGLRSKLKRLVERGWAREEGPGLFMVTEPVTREMSARGNGGSRDGIASSSASSPGG</sequence>
<feature type="coiled-coil region" evidence="1">
    <location>
        <begin position="15"/>
        <end position="49"/>
    </location>
</feature>
<proteinExistence type="predicted"/>
<reference evidence="3 4" key="1">
    <citation type="submission" date="2024-09" db="EMBL/GenBank/DDBJ databases">
        <authorList>
            <person name="Sun Q."/>
            <person name="Mori K."/>
        </authorList>
    </citation>
    <scope>NUCLEOTIDE SEQUENCE [LARGE SCALE GENOMIC DNA]</scope>
    <source>
        <strain evidence="3 4">JCM 3143</strain>
    </source>
</reference>